<keyword evidence="2" id="KW-1185">Reference proteome</keyword>
<sequence>MSPSDTSIFKFVIVDNKFKVNKANSYVNSKNGPFCAINSNFDINSSADVNGSKTTDNIQLNFLIISPSSIRPDNIEYFKHVRHFDPIFIVTIGQTENNTSNFISVPSMSFEQPSTTEYSKVENLFLKLKAQNVYADVEIDDSCEGHENETNEPFEWSDNFNSGLVVTFQMEENPGEGGGVELSVKIKIKLLTLLLTSGRQIEPPSRYKTEQILELKLHSDFTQPKRHIHYDPIVPNMLNNTINYSKSRDKDNSFQIELNEWDVDIDYCETNGIQWSYRFTDDVLDIGIGNVFRMVNPIMDLISEARGLCITIMQCSAWT</sequence>
<accession>A0ABN7UUF7</accession>
<name>A0ABN7UUF7_GIGMA</name>
<gene>
    <name evidence="1" type="ORF">GMARGA_LOCUS10821</name>
</gene>
<proteinExistence type="predicted"/>
<dbReference type="EMBL" id="CAJVQB010006162">
    <property type="protein sequence ID" value="CAG8678476.1"/>
    <property type="molecule type" value="Genomic_DNA"/>
</dbReference>
<dbReference type="Proteomes" id="UP000789901">
    <property type="component" value="Unassembled WGS sequence"/>
</dbReference>
<evidence type="ECO:0000313" key="2">
    <source>
        <dbReference type="Proteomes" id="UP000789901"/>
    </source>
</evidence>
<protein>
    <submittedName>
        <fullName evidence="1">36053_t:CDS:1</fullName>
    </submittedName>
</protein>
<reference evidence="1 2" key="1">
    <citation type="submission" date="2021-06" db="EMBL/GenBank/DDBJ databases">
        <authorList>
            <person name="Kallberg Y."/>
            <person name="Tangrot J."/>
            <person name="Rosling A."/>
        </authorList>
    </citation>
    <scope>NUCLEOTIDE SEQUENCE [LARGE SCALE GENOMIC DNA]</scope>
    <source>
        <strain evidence="1 2">120-4 pot B 10/14</strain>
    </source>
</reference>
<evidence type="ECO:0000313" key="1">
    <source>
        <dbReference type="EMBL" id="CAG8678476.1"/>
    </source>
</evidence>
<comment type="caution">
    <text evidence="1">The sequence shown here is derived from an EMBL/GenBank/DDBJ whole genome shotgun (WGS) entry which is preliminary data.</text>
</comment>
<organism evidence="1 2">
    <name type="scientific">Gigaspora margarita</name>
    <dbReference type="NCBI Taxonomy" id="4874"/>
    <lineage>
        <taxon>Eukaryota</taxon>
        <taxon>Fungi</taxon>
        <taxon>Fungi incertae sedis</taxon>
        <taxon>Mucoromycota</taxon>
        <taxon>Glomeromycotina</taxon>
        <taxon>Glomeromycetes</taxon>
        <taxon>Diversisporales</taxon>
        <taxon>Gigasporaceae</taxon>
        <taxon>Gigaspora</taxon>
    </lineage>
</organism>